<evidence type="ECO:0000313" key="4">
    <source>
        <dbReference type="Proteomes" id="UP000246018"/>
    </source>
</evidence>
<evidence type="ECO:0000256" key="1">
    <source>
        <dbReference type="SAM" id="MobiDB-lite"/>
    </source>
</evidence>
<evidence type="ECO:0000256" key="2">
    <source>
        <dbReference type="SAM" id="Phobius"/>
    </source>
</evidence>
<keyword evidence="4" id="KW-1185">Reference proteome</keyword>
<evidence type="ECO:0008006" key="5">
    <source>
        <dbReference type="Google" id="ProtNLM"/>
    </source>
</evidence>
<keyword evidence="2" id="KW-1133">Transmembrane helix</keyword>
<dbReference type="RefSeq" id="WP_116572711.1">
    <property type="nucleotide sequence ID" value="NZ_QDGZ01000005.1"/>
</dbReference>
<keyword evidence="2" id="KW-0812">Transmembrane</keyword>
<dbReference type="AlphaFoldDB" id="A0A2T8F9R3"/>
<reference evidence="3 4" key="1">
    <citation type="submission" date="2018-04" db="EMBL/GenBank/DDBJ databases">
        <title>Genome of Nocardioides gansuensis WSJ-1.</title>
        <authorList>
            <person name="Wu S."/>
            <person name="Wang G."/>
        </authorList>
    </citation>
    <scope>NUCLEOTIDE SEQUENCE [LARGE SCALE GENOMIC DNA]</scope>
    <source>
        <strain evidence="3 4">WSJ-1</strain>
    </source>
</reference>
<organism evidence="3 4">
    <name type="scientific">Nocardioides gansuensis</name>
    <dbReference type="NCBI Taxonomy" id="2138300"/>
    <lineage>
        <taxon>Bacteria</taxon>
        <taxon>Bacillati</taxon>
        <taxon>Actinomycetota</taxon>
        <taxon>Actinomycetes</taxon>
        <taxon>Propionibacteriales</taxon>
        <taxon>Nocardioidaceae</taxon>
        <taxon>Nocardioides</taxon>
    </lineage>
</organism>
<comment type="caution">
    <text evidence="3">The sequence shown here is derived from an EMBL/GenBank/DDBJ whole genome shotgun (WGS) entry which is preliminary data.</text>
</comment>
<evidence type="ECO:0000313" key="3">
    <source>
        <dbReference type="EMBL" id="PVG82407.1"/>
    </source>
</evidence>
<protein>
    <recommendedName>
        <fullName evidence="5">DUF485 domain-containing protein</fullName>
    </recommendedName>
</protein>
<dbReference type="EMBL" id="QDGZ01000005">
    <property type="protein sequence ID" value="PVG82407.1"/>
    <property type="molecule type" value="Genomic_DNA"/>
</dbReference>
<proteinExistence type="predicted"/>
<accession>A0A2T8F9R3</accession>
<feature type="region of interest" description="Disordered" evidence="1">
    <location>
        <begin position="1"/>
        <end position="20"/>
    </location>
</feature>
<gene>
    <name evidence="3" type="ORF">DDE18_13145</name>
</gene>
<feature type="transmembrane region" description="Helical" evidence="2">
    <location>
        <begin position="47"/>
        <end position="69"/>
    </location>
</feature>
<feature type="transmembrane region" description="Helical" evidence="2">
    <location>
        <begin position="81"/>
        <end position="103"/>
    </location>
</feature>
<keyword evidence="2" id="KW-0472">Membrane</keyword>
<name>A0A2T8F9R3_9ACTN</name>
<sequence length="122" mass="13875">MNEPVRVRVTGPPRHTTRRRARTREIDEETALGAVLISSLLRTQLRLAMMVLLPLLVVAAGLPLAFHLWPALAGIRLLGVPVPWLVLGVLVYPFLLLLGWQYVRRAERHEREFAELVEIADR</sequence>
<dbReference type="Proteomes" id="UP000246018">
    <property type="component" value="Unassembled WGS sequence"/>
</dbReference>